<evidence type="ECO:0000256" key="5">
    <source>
        <dbReference type="PROSITE-ProRule" id="PRU00108"/>
    </source>
</evidence>
<evidence type="ECO:0000256" key="7">
    <source>
        <dbReference type="SAM" id="MobiDB-lite"/>
    </source>
</evidence>
<evidence type="ECO:0000259" key="8">
    <source>
        <dbReference type="PROSITE" id="PS50071"/>
    </source>
</evidence>
<gene>
    <name evidence="9" type="ORF">DGYR_LOCUS3214</name>
</gene>
<dbReference type="SUPFAM" id="SSF46689">
    <property type="entry name" value="Homeodomain-like"/>
    <property type="match status" value="1"/>
</dbReference>
<comment type="caution">
    <text evidence="9">The sequence shown here is derived from an EMBL/GenBank/DDBJ whole genome shotgun (WGS) entry which is preliminary data.</text>
</comment>
<dbReference type="Gene3D" id="1.10.10.60">
    <property type="entry name" value="Homeodomain-like"/>
    <property type="match status" value="1"/>
</dbReference>
<keyword evidence="10" id="KW-1185">Reference proteome</keyword>
<reference evidence="9 10" key="1">
    <citation type="submission" date="2020-08" db="EMBL/GenBank/DDBJ databases">
        <authorList>
            <person name="Hejnol A."/>
        </authorList>
    </citation>
    <scope>NUCLEOTIDE SEQUENCE [LARGE SCALE GENOMIC DNA]</scope>
</reference>
<evidence type="ECO:0000256" key="3">
    <source>
        <dbReference type="ARBA" id="ARBA00023155"/>
    </source>
</evidence>
<dbReference type="EMBL" id="CAJFCJ010000005">
    <property type="protein sequence ID" value="CAD5114363.1"/>
    <property type="molecule type" value="Genomic_DNA"/>
</dbReference>
<dbReference type="Pfam" id="PF00046">
    <property type="entry name" value="Homeodomain"/>
    <property type="match status" value="1"/>
</dbReference>
<accession>A0A7I8VDC6</accession>
<dbReference type="GO" id="GO:0030154">
    <property type="term" value="P:cell differentiation"/>
    <property type="evidence" value="ECO:0007669"/>
    <property type="project" value="TreeGrafter"/>
</dbReference>
<dbReference type="InterPro" id="IPR051000">
    <property type="entry name" value="Homeobox_DNA-bind_prot"/>
</dbReference>
<name>A0A7I8VDC6_9ANNE</name>
<dbReference type="SMART" id="SM00389">
    <property type="entry name" value="HOX"/>
    <property type="match status" value="1"/>
</dbReference>
<evidence type="ECO:0000256" key="6">
    <source>
        <dbReference type="RuleBase" id="RU000682"/>
    </source>
</evidence>
<dbReference type="GO" id="GO:0005634">
    <property type="term" value="C:nucleus"/>
    <property type="evidence" value="ECO:0007669"/>
    <property type="project" value="UniProtKB-SubCell"/>
</dbReference>
<protein>
    <submittedName>
        <fullName evidence="9">DgyrCDS3500</fullName>
    </submittedName>
</protein>
<evidence type="ECO:0000313" key="10">
    <source>
        <dbReference type="Proteomes" id="UP000549394"/>
    </source>
</evidence>
<dbReference type="PANTHER" id="PTHR24324">
    <property type="entry name" value="HOMEOBOX PROTEIN HHEX"/>
    <property type="match status" value="1"/>
</dbReference>
<feature type="domain" description="Homeobox" evidence="8">
    <location>
        <begin position="136"/>
        <end position="196"/>
    </location>
</feature>
<dbReference type="PROSITE" id="PS50071">
    <property type="entry name" value="HOMEOBOX_2"/>
    <property type="match status" value="1"/>
</dbReference>
<dbReference type="PRINTS" id="PR00024">
    <property type="entry name" value="HOMEOBOX"/>
</dbReference>
<comment type="subcellular location">
    <subcellularLocation>
        <location evidence="1 5 6">Nucleus</location>
    </subcellularLocation>
</comment>
<dbReference type="InterPro" id="IPR017970">
    <property type="entry name" value="Homeobox_CS"/>
</dbReference>
<feature type="region of interest" description="Disordered" evidence="7">
    <location>
        <begin position="195"/>
        <end position="235"/>
    </location>
</feature>
<dbReference type="CDD" id="cd00086">
    <property type="entry name" value="homeodomain"/>
    <property type="match status" value="1"/>
</dbReference>
<feature type="DNA-binding region" description="Homeobox" evidence="5">
    <location>
        <begin position="138"/>
        <end position="197"/>
    </location>
</feature>
<keyword evidence="2 5" id="KW-0238">DNA-binding</keyword>
<dbReference type="InterPro" id="IPR001356">
    <property type="entry name" value="HD"/>
</dbReference>
<dbReference type="AlphaFoldDB" id="A0A7I8VDC6"/>
<dbReference type="Proteomes" id="UP000549394">
    <property type="component" value="Unassembled WGS sequence"/>
</dbReference>
<dbReference type="PROSITE" id="PS00027">
    <property type="entry name" value="HOMEOBOX_1"/>
    <property type="match status" value="1"/>
</dbReference>
<proteinExistence type="predicted"/>
<evidence type="ECO:0000256" key="4">
    <source>
        <dbReference type="ARBA" id="ARBA00023242"/>
    </source>
</evidence>
<evidence type="ECO:0000256" key="2">
    <source>
        <dbReference type="ARBA" id="ARBA00023125"/>
    </source>
</evidence>
<dbReference type="InterPro" id="IPR020479">
    <property type="entry name" value="HD_metazoa"/>
</dbReference>
<keyword evidence="3 5" id="KW-0371">Homeobox</keyword>
<evidence type="ECO:0000256" key="1">
    <source>
        <dbReference type="ARBA" id="ARBA00004123"/>
    </source>
</evidence>
<dbReference type="OrthoDB" id="6159439at2759"/>
<sequence length="235" mass="26394">MIHLPTPALAGASPTVTIPHPAAQNRHARGTSCASSFMIDDILGKGKNVSTSEVMKTVHLKPTLPDLPYNYPLTIQTPCSGLPSHAYMGHPMSQPSFVQPMSVLHRQNDLAIFTAGRSPFASKPYMWGPYMQRPLHKRKGGQVRFSNDQTIELEKKFENQKYLSPPERKKLAKSLQLTERQVKTWFQNRRAKWRRLKQESPMAADRDEYDGDGKNSSCESDSEEIEVVADCAANN</sequence>
<dbReference type="GO" id="GO:0000981">
    <property type="term" value="F:DNA-binding transcription factor activity, RNA polymerase II-specific"/>
    <property type="evidence" value="ECO:0007669"/>
    <property type="project" value="InterPro"/>
</dbReference>
<dbReference type="PANTHER" id="PTHR24324:SF5">
    <property type="entry name" value="HEMATOPOIETICALLY-EXPRESSED HOMEOBOX PROTEIN HHEX"/>
    <property type="match status" value="1"/>
</dbReference>
<keyword evidence="4 5" id="KW-0539">Nucleus</keyword>
<dbReference type="FunFam" id="1.10.10.60:FF:000721">
    <property type="entry name" value="Hematopoietically-expressed homeobox protein HHEX"/>
    <property type="match status" value="1"/>
</dbReference>
<dbReference type="InterPro" id="IPR009057">
    <property type="entry name" value="Homeodomain-like_sf"/>
</dbReference>
<evidence type="ECO:0000313" key="9">
    <source>
        <dbReference type="EMBL" id="CAD5114363.1"/>
    </source>
</evidence>
<dbReference type="GO" id="GO:0000978">
    <property type="term" value="F:RNA polymerase II cis-regulatory region sequence-specific DNA binding"/>
    <property type="evidence" value="ECO:0007669"/>
    <property type="project" value="TreeGrafter"/>
</dbReference>
<organism evidence="9 10">
    <name type="scientific">Dimorphilus gyrociliatus</name>
    <dbReference type="NCBI Taxonomy" id="2664684"/>
    <lineage>
        <taxon>Eukaryota</taxon>
        <taxon>Metazoa</taxon>
        <taxon>Spiralia</taxon>
        <taxon>Lophotrochozoa</taxon>
        <taxon>Annelida</taxon>
        <taxon>Polychaeta</taxon>
        <taxon>Polychaeta incertae sedis</taxon>
        <taxon>Dinophilidae</taxon>
        <taxon>Dimorphilus</taxon>
    </lineage>
</organism>